<reference evidence="3" key="2">
    <citation type="submission" date="2019-09" db="UniProtKB">
        <authorList>
            <consortium name="WormBaseParasite"/>
        </authorList>
    </citation>
    <scope>IDENTIFICATION</scope>
</reference>
<gene>
    <name evidence="1" type="ORF">HPBE_LOCUS14705</name>
</gene>
<evidence type="ECO:0000313" key="2">
    <source>
        <dbReference type="Proteomes" id="UP000050761"/>
    </source>
</evidence>
<protein>
    <submittedName>
        <fullName evidence="1 3">Uncharacterized protein</fullName>
    </submittedName>
</protein>
<accession>A0A3P8AAY8</accession>
<dbReference type="EMBL" id="UZAH01028491">
    <property type="protein sequence ID" value="VDP00520.1"/>
    <property type="molecule type" value="Genomic_DNA"/>
</dbReference>
<dbReference type="Proteomes" id="UP000050761">
    <property type="component" value="Unassembled WGS sequence"/>
</dbReference>
<evidence type="ECO:0000313" key="1">
    <source>
        <dbReference type="EMBL" id="VDP00520.1"/>
    </source>
</evidence>
<reference evidence="1 2" key="1">
    <citation type="submission" date="2018-11" db="EMBL/GenBank/DDBJ databases">
        <authorList>
            <consortium name="Pathogen Informatics"/>
        </authorList>
    </citation>
    <scope>NUCLEOTIDE SEQUENCE [LARGE SCALE GENOMIC DNA]</scope>
</reference>
<organism evidence="1">
    <name type="scientific">Heligmosomoides polygyrus</name>
    <name type="common">Parasitic roundworm</name>
    <dbReference type="NCBI Taxonomy" id="6339"/>
    <lineage>
        <taxon>Eukaryota</taxon>
        <taxon>Metazoa</taxon>
        <taxon>Ecdysozoa</taxon>
        <taxon>Nematoda</taxon>
        <taxon>Chromadorea</taxon>
        <taxon>Rhabditida</taxon>
        <taxon>Rhabditina</taxon>
        <taxon>Rhabditomorpha</taxon>
        <taxon>Strongyloidea</taxon>
        <taxon>Heligmosomidae</taxon>
        <taxon>Heligmosomoides</taxon>
    </lineage>
</organism>
<dbReference type="WBParaSite" id="HPBE_0001470401-mRNA-1">
    <property type="protein sequence ID" value="HPBE_0001470401-mRNA-1"/>
    <property type="gene ID" value="HPBE_0001470401"/>
</dbReference>
<name>A0A3P8AAY8_HELPZ</name>
<keyword evidence="2" id="KW-1185">Reference proteome</keyword>
<dbReference type="AlphaFoldDB" id="A0A3P8AAY8"/>
<proteinExistence type="predicted"/>
<evidence type="ECO:0000313" key="3">
    <source>
        <dbReference type="WBParaSite" id="HPBE_0001470401-mRNA-1"/>
    </source>
</evidence>
<sequence>MEGFVGLGGKSERGTRLWKLIRFGFVITFLCGTPPPRTLPEASLGLQCPIEYTSAVADSVCVMQIEKRAPLKFQEQLWLQPTDQLRLVPQMMRSKPLRNSMQTKSRVPTTTQSTIRNHARMEVNSVQSSCPRELQPVQRLEFYIDLTNARGRAWSTSSYSSGDDCAYCRSVGKPSGGHSKTSCPALHCPSQQKIKLELKEDYLRRADIRRQARMEMRMQMCQQSSVPFTIMQWIV</sequence>